<protein>
    <submittedName>
        <fullName evidence="3">Tetratricopeptide repeat-containing protein</fullName>
    </submittedName>
    <submittedName>
        <fullName evidence="2">XRE family transcriptional regulator</fullName>
    </submittedName>
</protein>
<keyword evidence="4" id="KW-1185">Reference proteome</keyword>
<dbReference type="PROSITE" id="PS50943">
    <property type="entry name" value="HTH_CROC1"/>
    <property type="match status" value="1"/>
</dbReference>
<evidence type="ECO:0000313" key="2">
    <source>
        <dbReference type="EMBL" id="PWL54811.1"/>
    </source>
</evidence>
<name>A0A1I2NVF8_9CLOT</name>
<dbReference type="CDD" id="cd00093">
    <property type="entry name" value="HTH_XRE"/>
    <property type="match status" value="1"/>
</dbReference>
<dbReference type="InterPro" id="IPR011990">
    <property type="entry name" value="TPR-like_helical_dom_sf"/>
</dbReference>
<dbReference type="Proteomes" id="UP000182135">
    <property type="component" value="Unassembled WGS sequence"/>
</dbReference>
<dbReference type="AlphaFoldDB" id="A0A1I2NVF8"/>
<dbReference type="RefSeq" id="WP_027639563.1">
    <property type="nucleotide sequence ID" value="NZ_BAAACD010000031.1"/>
</dbReference>
<dbReference type="EMBL" id="QAMZ01000018">
    <property type="protein sequence ID" value="PWL54811.1"/>
    <property type="molecule type" value="Genomic_DNA"/>
</dbReference>
<dbReference type="SMART" id="SM00028">
    <property type="entry name" value="TPR"/>
    <property type="match status" value="3"/>
</dbReference>
<dbReference type="eggNOG" id="COG1396">
    <property type="taxonomic scope" value="Bacteria"/>
</dbReference>
<dbReference type="InterPro" id="IPR010982">
    <property type="entry name" value="Lambda_DNA-bd_dom_sf"/>
</dbReference>
<dbReference type="SUPFAM" id="SSF48452">
    <property type="entry name" value="TPR-like"/>
    <property type="match status" value="2"/>
</dbReference>
<dbReference type="OrthoDB" id="2986817at2"/>
<dbReference type="SUPFAM" id="SSF47413">
    <property type="entry name" value="lambda repressor-like DNA-binding domains"/>
    <property type="match status" value="1"/>
</dbReference>
<reference evidence="2 5" key="2">
    <citation type="submission" date="2018-03" db="EMBL/GenBank/DDBJ databases">
        <title>The uncultured portion of the human microbiome is neutrally assembled.</title>
        <authorList>
            <person name="Jeraldo P."/>
            <person name="Boardman L."/>
            <person name="White B.A."/>
            <person name="Nelson H."/>
            <person name="Goldenfeld N."/>
            <person name="Chia N."/>
        </authorList>
    </citation>
    <scope>NUCLEOTIDE SEQUENCE [LARGE SCALE GENOMIC DNA]</scope>
    <source>
        <strain evidence="2">CIM:MAG 903</strain>
    </source>
</reference>
<organism evidence="3 4">
    <name type="scientific">Clostridium cadaveris</name>
    <dbReference type="NCBI Taxonomy" id="1529"/>
    <lineage>
        <taxon>Bacteria</taxon>
        <taxon>Bacillati</taxon>
        <taxon>Bacillota</taxon>
        <taxon>Clostridia</taxon>
        <taxon>Eubacteriales</taxon>
        <taxon>Clostridiaceae</taxon>
        <taxon>Clostridium</taxon>
    </lineage>
</organism>
<evidence type="ECO:0000313" key="5">
    <source>
        <dbReference type="Proteomes" id="UP000246114"/>
    </source>
</evidence>
<evidence type="ECO:0000313" key="4">
    <source>
        <dbReference type="Proteomes" id="UP000182135"/>
    </source>
</evidence>
<dbReference type="GeneID" id="90545466"/>
<evidence type="ECO:0000259" key="1">
    <source>
        <dbReference type="PROSITE" id="PS50943"/>
    </source>
</evidence>
<dbReference type="InterPro" id="IPR019734">
    <property type="entry name" value="TPR_rpt"/>
</dbReference>
<dbReference type="Gene3D" id="1.10.260.40">
    <property type="entry name" value="lambda repressor-like DNA-binding domains"/>
    <property type="match status" value="1"/>
</dbReference>
<dbReference type="Proteomes" id="UP000246114">
    <property type="component" value="Unassembled WGS sequence"/>
</dbReference>
<reference evidence="3 4" key="1">
    <citation type="submission" date="2016-10" db="EMBL/GenBank/DDBJ databases">
        <authorList>
            <person name="de Groot N.N."/>
        </authorList>
    </citation>
    <scope>NUCLEOTIDE SEQUENCE [LARGE SCALE GENOMIC DNA]</scope>
    <source>
        <strain evidence="3 4">NLAE-zl-G419</strain>
    </source>
</reference>
<proteinExistence type="predicted"/>
<dbReference type="GO" id="GO:0003677">
    <property type="term" value="F:DNA binding"/>
    <property type="evidence" value="ECO:0007669"/>
    <property type="project" value="InterPro"/>
</dbReference>
<feature type="domain" description="HTH cro/C1-type" evidence="1">
    <location>
        <begin position="10"/>
        <end position="63"/>
    </location>
</feature>
<dbReference type="STRING" id="1529.SAMN04487885_12441"/>
<dbReference type="InterPro" id="IPR001387">
    <property type="entry name" value="Cro/C1-type_HTH"/>
</dbReference>
<gene>
    <name evidence="2" type="ORF">DBY38_03240</name>
    <name evidence="3" type="ORF">SAMN04487885_12441</name>
</gene>
<evidence type="ECO:0000313" key="3">
    <source>
        <dbReference type="EMBL" id="SFG07864.1"/>
    </source>
</evidence>
<sequence>MEVLSTGEKIKRARVYKGITLKDICGDKISVSKMSCIENNKIKPETWILEFISEKLDLSMEYLQQDVREQIKENIDRLKSKEFSHQVEADFKYNLEYAMEFEEFDLAFDITHVLFTWYLEKERFPELEELISNYYEICEKCDESFCYMIYYSDVGQYFEYNEEYVQAISCYENAINIMNTNNIDDLTKRCTIEYNEFICYSFMEDYEKINRYRDRLNELLAIIANDTLKANIYSIITVLELRFGDENKAYDLQKKVMDLYGNDEKKIMSMLIFANTLMDLGRHDEAIECLEKTVNMCYNGFNNMLGNAIIFELKNLLKVNYLDKAEERCSEVLNYAISNDNIKLMEKAYYYKSIILKEKGMNIEAEMYMNLSLDALMKFGSKKELYKRYMDMGNMYYDFSQTRDALRYFSLAINLEKII</sequence>
<dbReference type="Gene3D" id="1.25.40.10">
    <property type="entry name" value="Tetratricopeptide repeat domain"/>
    <property type="match status" value="2"/>
</dbReference>
<accession>A0A1I2NVF8</accession>
<dbReference type="EMBL" id="FOOE01000024">
    <property type="protein sequence ID" value="SFG07864.1"/>
    <property type="molecule type" value="Genomic_DNA"/>
</dbReference>